<dbReference type="AlphaFoldDB" id="A0A090N5W8"/>
<name>A0A090N5W8_9HYPO</name>
<organism evidence="1">
    <name type="scientific">Fusarium clavum</name>
    <dbReference type="NCBI Taxonomy" id="2594811"/>
    <lineage>
        <taxon>Eukaryota</taxon>
        <taxon>Fungi</taxon>
        <taxon>Dikarya</taxon>
        <taxon>Ascomycota</taxon>
        <taxon>Pezizomycotina</taxon>
        <taxon>Sordariomycetes</taxon>
        <taxon>Hypocreomycetidae</taxon>
        <taxon>Hypocreales</taxon>
        <taxon>Nectriaceae</taxon>
        <taxon>Fusarium</taxon>
        <taxon>Fusarium incarnatum-equiseti species complex</taxon>
    </lineage>
</organism>
<accession>A0A090N5W8</accession>
<gene>
    <name evidence="1" type="ORF">BN850_0103330</name>
</gene>
<sequence length="114" mass="12935">MASRSRKEYLFIPSKNYQLIEVDRDASLSMVSPDAPIPLRILLIHPWVMVETLSKRLCLPVDGLEISPIQGMAILETFKEPLAIQGCLNTPFGVWVRRPAWDHFGKKQSSFPIS</sequence>
<proteinExistence type="predicted"/>
<reference evidence="1" key="1">
    <citation type="submission" date="2013-05" db="EMBL/GenBank/DDBJ databases">
        <title>Draft genome sequences of six wheat associated Fusarium spp. isolates.</title>
        <authorList>
            <person name="Moolhuijzen P.M."/>
            <person name="Manners J.M."/>
            <person name="Wilcox S."/>
            <person name="Bellgard M.I."/>
            <person name="Gardiner D.M."/>
        </authorList>
    </citation>
    <scope>NUCLEOTIDE SEQUENCE</scope>
    <source>
        <strain evidence="1">CS3069</strain>
    </source>
</reference>
<comment type="caution">
    <text evidence="1">The sequence shown here is derived from an EMBL/GenBank/DDBJ whole genome shotgun (WGS) entry which is preliminary data.</text>
</comment>
<evidence type="ECO:0000313" key="1">
    <source>
        <dbReference type="EMBL" id="CEG05256.1"/>
    </source>
</evidence>
<protein>
    <submittedName>
        <fullName evidence="1">WGS project CBMI000000000 data, contig CS3069_c003376</fullName>
    </submittedName>
</protein>
<dbReference type="EMBL" id="CBMI010003374">
    <property type="protein sequence ID" value="CEG05256.1"/>
    <property type="molecule type" value="Genomic_DNA"/>
</dbReference>